<dbReference type="AlphaFoldDB" id="A0A9W4UPW4"/>
<protein>
    <submittedName>
        <fullName evidence="2">Uncharacterized protein</fullName>
    </submittedName>
</protein>
<feature type="region of interest" description="Disordered" evidence="1">
    <location>
        <begin position="195"/>
        <end position="242"/>
    </location>
</feature>
<organism evidence="2 3">
    <name type="scientific">Periconia digitata</name>
    <dbReference type="NCBI Taxonomy" id="1303443"/>
    <lineage>
        <taxon>Eukaryota</taxon>
        <taxon>Fungi</taxon>
        <taxon>Dikarya</taxon>
        <taxon>Ascomycota</taxon>
        <taxon>Pezizomycotina</taxon>
        <taxon>Dothideomycetes</taxon>
        <taxon>Pleosporomycetidae</taxon>
        <taxon>Pleosporales</taxon>
        <taxon>Massarineae</taxon>
        <taxon>Periconiaceae</taxon>
        <taxon>Periconia</taxon>
    </lineage>
</organism>
<proteinExistence type="predicted"/>
<accession>A0A9W4UPW4</accession>
<feature type="compositionally biased region" description="Basic and acidic residues" evidence="1">
    <location>
        <begin position="210"/>
        <end position="221"/>
    </location>
</feature>
<sequence>MNQTQSSPAHNARYNPIYLLPRVIRWIHSKVTKRKSKMSTTKEDINILTNNISTNMSISKESEATASPVAIPEEVAAAHKERMAQLKKKLEDINESVEIRDMLLALSEKHSEYAFNSVRSMVWRRDAARDKRVFENLKRKMEIAGEDISKQMARVKDWERIASDLHQNTLNQSETIDIEHEDLGMKPGVFTEGWGWDQPEGSGPGIEEPVDPKDVENKNPDIVDDGVDYSKNFNKRNTGAFR</sequence>
<reference evidence="2" key="1">
    <citation type="submission" date="2023-01" db="EMBL/GenBank/DDBJ databases">
        <authorList>
            <person name="Van Ghelder C."/>
            <person name="Rancurel C."/>
        </authorList>
    </citation>
    <scope>NUCLEOTIDE SEQUENCE</scope>
    <source>
        <strain evidence="2">CNCM I-4278</strain>
    </source>
</reference>
<gene>
    <name evidence="2" type="ORF">PDIGIT_LOCUS13297</name>
</gene>
<evidence type="ECO:0000256" key="1">
    <source>
        <dbReference type="SAM" id="MobiDB-lite"/>
    </source>
</evidence>
<evidence type="ECO:0000313" key="2">
    <source>
        <dbReference type="EMBL" id="CAI6340126.1"/>
    </source>
</evidence>
<keyword evidence="3" id="KW-1185">Reference proteome</keyword>
<dbReference type="EMBL" id="CAOQHR010000010">
    <property type="protein sequence ID" value="CAI6340126.1"/>
    <property type="molecule type" value="Genomic_DNA"/>
</dbReference>
<dbReference type="Proteomes" id="UP001152607">
    <property type="component" value="Unassembled WGS sequence"/>
</dbReference>
<dbReference type="OrthoDB" id="10608300at2759"/>
<name>A0A9W4UPW4_9PLEO</name>
<evidence type="ECO:0000313" key="3">
    <source>
        <dbReference type="Proteomes" id="UP001152607"/>
    </source>
</evidence>
<feature type="compositionally biased region" description="Polar residues" evidence="1">
    <location>
        <begin position="231"/>
        <end position="242"/>
    </location>
</feature>
<comment type="caution">
    <text evidence="2">The sequence shown here is derived from an EMBL/GenBank/DDBJ whole genome shotgun (WGS) entry which is preliminary data.</text>
</comment>